<accession>A0A914WIB9</accession>
<evidence type="ECO:0000313" key="3">
    <source>
        <dbReference type="WBParaSite" id="PSAMB.scaffold3982size16147.g23143.t1"/>
    </source>
</evidence>
<feature type="region of interest" description="Disordered" evidence="1">
    <location>
        <begin position="1"/>
        <end position="93"/>
    </location>
</feature>
<protein>
    <submittedName>
        <fullName evidence="3">Uncharacterized protein</fullName>
    </submittedName>
</protein>
<dbReference type="Proteomes" id="UP000887566">
    <property type="component" value="Unplaced"/>
</dbReference>
<dbReference type="AlphaFoldDB" id="A0A914WIB9"/>
<organism evidence="2 3">
    <name type="scientific">Plectus sambesii</name>
    <dbReference type="NCBI Taxonomy" id="2011161"/>
    <lineage>
        <taxon>Eukaryota</taxon>
        <taxon>Metazoa</taxon>
        <taxon>Ecdysozoa</taxon>
        <taxon>Nematoda</taxon>
        <taxon>Chromadorea</taxon>
        <taxon>Plectida</taxon>
        <taxon>Plectina</taxon>
        <taxon>Plectoidea</taxon>
        <taxon>Plectidae</taxon>
        <taxon>Plectus</taxon>
    </lineage>
</organism>
<feature type="compositionally biased region" description="Polar residues" evidence="1">
    <location>
        <begin position="52"/>
        <end position="65"/>
    </location>
</feature>
<sequence>MGALTMGMASVDLPSDRPIQYRSYGSTAITRRPYRRLIASPEDDDDARTAESRSPASVESYQGCRSRQDEDDRTREPPSPPPRLLDGDQQSNI</sequence>
<reference evidence="3" key="1">
    <citation type="submission" date="2022-11" db="UniProtKB">
        <authorList>
            <consortium name="WormBaseParasite"/>
        </authorList>
    </citation>
    <scope>IDENTIFICATION</scope>
</reference>
<evidence type="ECO:0000256" key="1">
    <source>
        <dbReference type="SAM" id="MobiDB-lite"/>
    </source>
</evidence>
<name>A0A914WIB9_9BILA</name>
<dbReference type="WBParaSite" id="PSAMB.scaffold3982size16147.g23143.t1">
    <property type="protein sequence ID" value="PSAMB.scaffold3982size16147.g23143.t1"/>
    <property type="gene ID" value="PSAMB.scaffold3982size16147.g23143"/>
</dbReference>
<evidence type="ECO:0000313" key="2">
    <source>
        <dbReference type="Proteomes" id="UP000887566"/>
    </source>
</evidence>
<feature type="compositionally biased region" description="Basic and acidic residues" evidence="1">
    <location>
        <begin position="66"/>
        <end position="76"/>
    </location>
</feature>
<keyword evidence="2" id="KW-1185">Reference proteome</keyword>
<proteinExistence type="predicted"/>